<dbReference type="Pfam" id="PF00581">
    <property type="entry name" value="Rhodanese"/>
    <property type="match status" value="1"/>
</dbReference>
<evidence type="ECO:0000313" key="3">
    <source>
        <dbReference type="Proteomes" id="UP000198870"/>
    </source>
</evidence>
<dbReference type="PANTHER" id="PTHR43031:SF16">
    <property type="entry name" value="OXIDOREDUCTASE"/>
    <property type="match status" value="1"/>
</dbReference>
<dbReference type="RefSeq" id="WP_092211138.1">
    <property type="nucleotide sequence ID" value="NZ_FMUX01000009.1"/>
</dbReference>
<dbReference type="STRING" id="419481.SAMN05216233_10967"/>
<dbReference type="InterPro" id="IPR001763">
    <property type="entry name" value="Rhodanese-like_dom"/>
</dbReference>
<proteinExistence type="predicted"/>
<dbReference type="SUPFAM" id="SSF52821">
    <property type="entry name" value="Rhodanese/Cell cycle control phosphatase"/>
    <property type="match status" value="1"/>
</dbReference>
<dbReference type="EMBL" id="FMUX01000009">
    <property type="protein sequence ID" value="SCY43979.1"/>
    <property type="molecule type" value="Genomic_DNA"/>
</dbReference>
<dbReference type="PANTHER" id="PTHR43031">
    <property type="entry name" value="FAD-DEPENDENT OXIDOREDUCTASE"/>
    <property type="match status" value="1"/>
</dbReference>
<sequence length="141" mass="15461">MDNLKDYFREMDFEAFGTGGFATAPTALPGLIKNRAFLLDLRTREEADGFSLPVAVHIPLHELPDRLDEIPGDIPVVLFAGEPWRPSVAMAYLIAKGFDQVSMIPQGLPEMAKMLKPGPLHAAGVHQTTETRPQCGCRPCC</sequence>
<dbReference type="AlphaFoldDB" id="A0A1G5FXX8"/>
<dbReference type="InterPro" id="IPR050229">
    <property type="entry name" value="GlpE_sulfurtransferase"/>
</dbReference>
<protein>
    <submittedName>
        <fullName evidence="2">Rhodanese-related sulfurtransferase</fullName>
    </submittedName>
</protein>
<accession>A0A1G5FXX8</accession>
<organism evidence="2 3">
    <name type="scientific">Desulfoluna spongiiphila</name>
    <dbReference type="NCBI Taxonomy" id="419481"/>
    <lineage>
        <taxon>Bacteria</taxon>
        <taxon>Pseudomonadati</taxon>
        <taxon>Thermodesulfobacteriota</taxon>
        <taxon>Desulfobacteria</taxon>
        <taxon>Desulfobacterales</taxon>
        <taxon>Desulfolunaceae</taxon>
        <taxon>Desulfoluna</taxon>
    </lineage>
</organism>
<dbReference type="GO" id="GO:0016740">
    <property type="term" value="F:transferase activity"/>
    <property type="evidence" value="ECO:0007669"/>
    <property type="project" value="UniProtKB-KW"/>
</dbReference>
<dbReference type="Proteomes" id="UP000198870">
    <property type="component" value="Unassembled WGS sequence"/>
</dbReference>
<keyword evidence="2" id="KW-0808">Transferase</keyword>
<reference evidence="2 3" key="1">
    <citation type="submission" date="2016-10" db="EMBL/GenBank/DDBJ databases">
        <authorList>
            <person name="de Groot N.N."/>
        </authorList>
    </citation>
    <scope>NUCLEOTIDE SEQUENCE [LARGE SCALE GENOMIC DNA]</scope>
    <source>
        <strain evidence="2 3">AA1</strain>
    </source>
</reference>
<dbReference type="SMART" id="SM00450">
    <property type="entry name" value="RHOD"/>
    <property type="match status" value="1"/>
</dbReference>
<evidence type="ECO:0000259" key="1">
    <source>
        <dbReference type="PROSITE" id="PS50206"/>
    </source>
</evidence>
<feature type="domain" description="Rhodanese" evidence="1">
    <location>
        <begin position="32"/>
        <end position="116"/>
    </location>
</feature>
<dbReference type="Gene3D" id="3.40.250.10">
    <property type="entry name" value="Rhodanese-like domain"/>
    <property type="match status" value="1"/>
</dbReference>
<dbReference type="OrthoDB" id="9807812at2"/>
<name>A0A1G5FXX8_9BACT</name>
<dbReference type="InterPro" id="IPR036873">
    <property type="entry name" value="Rhodanese-like_dom_sf"/>
</dbReference>
<evidence type="ECO:0000313" key="2">
    <source>
        <dbReference type="EMBL" id="SCY43979.1"/>
    </source>
</evidence>
<keyword evidence="3" id="KW-1185">Reference proteome</keyword>
<dbReference type="CDD" id="cd00158">
    <property type="entry name" value="RHOD"/>
    <property type="match status" value="1"/>
</dbReference>
<gene>
    <name evidence="2" type="ORF">SAMN05216233_10967</name>
</gene>
<dbReference type="PROSITE" id="PS50206">
    <property type="entry name" value="RHODANESE_3"/>
    <property type="match status" value="1"/>
</dbReference>